<keyword evidence="8" id="KW-0479">Metal-binding</keyword>
<dbReference type="PANTHER" id="PTHR13547">
    <property type="match status" value="1"/>
</dbReference>
<dbReference type="GO" id="GO:0046872">
    <property type="term" value="F:metal ion binding"/>
    <property type="evidence" value="ECO:0007669"/>
    <property type="project" value="UniProtKB-KW"/>
</dbReference>
<dbReference type="Gene3D" id="1.25.40.10">
    <property type="entry name" value="Tetratricopeptide repeat domain"/>
    <property type="match status" value="1"/>
</dbReference>
<gene>
    <name evidence="21" type="ORF">SELMODRAFT_80247</name>
</gene>
<proteinExistence type="inferred from homology"/>
<evidence type="ECO:0000256" key="3">
    <source>
        <dbReference type="ARBA" id="ARBA00004173"/>
    </source>
</evidence>
<evidence type="ECO:0000256" key="5">
    <source>
        <dbReference type="ARBA" id="ARBA00012179"/>
    </source>
</evidence>
<evidence type="ECO:0000256" key="11">
    <source>
        <dbReference type="ARBA" id="ARBA00022833"/>
    </source>
</evidence>
<keyword evidence="12" id="KW-0460">Magnesium</keyword>
<keyword evidence="13" id="KW-0809">Transit peptide</keyword>
<evidence type="ECO:0000256" key="1">
    <source>
        <dbReference type="ARBA" id="ARBA00000928"/>
    </source>
</evidence>
<keyword evidence="9" id="KW-0677">Repeat</keyword>
<feature type="domain" description="PRORP" evidence="19">
    <location>
        <begin position="304"/>
        <end position="530"/>
    </location>
</feature>
<evidence type="ECO:0000256" key="2">
    <source>
        <dbReference type="ARBA" id="ARBA00001946"/>
    </source>
</evidence>
<dbReference type="KEGG" id="smo:SELMODRAFT_80247"/>
<dbReference type="GO" id="GO:0004526">
    <property type="term" value="F:ribonuclease P activity"/>
    <property type="evidence" value="ECO:0000318"/>
    <property type="project" value="GO_Central"/>
</dbReference>
<dbReference type="STRING" id="88036.D8QWT0"/>
<comment type="subcellular location">
    <subcellularLocation>
        <location evidence="3">Mitochondrion</location>
    </subcellularLocation>
</comment>
<evidence type="ECO:0000256" key="7">
    <source>
        <dbReference type="ARBA" id="ARBA00022722"/>
    </source>
</evidence>
<evidence type="ECO:0000256" key="12">
    <source>
        <dbReference type="ARBA" id="ARBA00022842"/>
    </source>
</evidence>
<keyword evidence="11" id="KW-0862">Zinc</keyword>
<keyword evidence="22" id="KW-1185">Reference proteome</keyword>
<keyword evidence="10" id="KW-0378">Hydrolase</keyword>
<accession>D8QWT0</accession>
<dbReference type="NCBIfam" id="TIGR00756">
    <property type="entry name" value="PPR"/>
    <property type="match status" value="1"/>
</dbReference>
<evidence type="ECO:0000256" key="15">
    <source>
        <dbReference type="ARBA" id="ARBA00023211"/>
    </source>
</evidence>
<comment type="cofactor">
    <cofactor evidence="2">
        <name>Mg(2+)</name>
        <dbReference type="ChEBI" id="CHEBI:18420"/>
    </cofactor>
</comment>
<dbReference type="InterPro" id="IPR033495">
    <property type="entry name" value="MRPP3_PIN_dom"/>
</dbReference>
<comment type="similarity">
    <text evidence="4">Belongs to the PPR family. P subfamily.</text>
</comment>
<evidence type="ECO:0000256" key="8">
    <source>
        <dbReference type="ARBA" id="ARBA00022723"/>
    </source>
</evidence>
<keyword evidence="6" id="KW-0819">tRNA processing</keyword>
<evidence type="ECO:0000256" key="18">
    <source>
        <dbReference type="PROSITE-ProRule" id="PRU00708"/>
    </source>
</evidence>
<keyword evidence="7" id="KW-0540">Nuclease</keyword>
<keyword evidence="15" id="KW-0464">Manganese</keyword>
<keyword evidence="14" id="KW-0496">Mitochondrion</keyword>
<evidence type="ECO:0000256" key="6">
    <source>
        <dbReference type="ARBA" id="ARBA00022694"/>
    </source>
</evidence>
<feature type="repeat" description="PPR" evidence="18">
    <location>
        <begin position="174"/>
        <end position="208"/>
    </location>
</feature>
<dbReference type="InterPro" id="IPR031595">
    <property type="entry name" value="PRORP_C"/>
</dbReference>
<dbReference type="EMBL" id="GL377568">
    <property type="protein sequence ID" value="EFJ35288.1"/>
    <property type="molecule type" value="Genomic_DNA"/>
</dbReference>
<evidence type="ECO:0000256" key="16">
    <source>
        <dbReference type="ARBA" id="ARBA00044536"/>
    </source>
</evidence>
<evidence type="ECO:0000259" key="20">
    <source>
        <dbReference type="Pfam" id="PF17177"/>
    </source>
</evidence>
<dbReference type="InterPro" id="IPR002885">
    <property type="entry name" value="PPR_rpt"/>
</dbReference>
<evidence type="ECO:0000259" key="19">
    <source>
        <dbReference type="Pfam" id="PF16953"/>
    </source>
</evidence>
<evidence type="ECO:0000256" key="4">
    <source>
        <dbReference type="ARBA" id="ARBA00007626"/>
    </source>
</evidence>
<dbReference type="InterPro" id="IPR033443">
    <property type="entry name" value="PROP1-like_PPR_dom"/>
</dbReference>
<evidence type="ECO:0000256" key="9">
    <source>
        <dbReference type="ARBA" id="ARBA00022737"/>
    </source>
</evidence>
<dbReference type="FunFam" id="3.40.50.11980:FF:000002">
    <property type="entry name" value="Proteinaceous RNase P 2"/>
    <property type="match status" value="1"/>
</dbReference>
<dbReference type="eggNOG" id="KOG1347">
    <property type="taxonomic scope" value="Eukaryota"/>
</dbReference>
<evidence type="ECO:0000256" key="17">
    <source>
        <dbReference type="ARBA" id="ARBA00044559"/>
    </source>
</evidence>
<evidence type="ECO:0000313" key="22">
    <source>
        <dbReference type="Proteomes" id="UP000001514"/>
    </source>
</evidence>
<reference evidence="21 22" key="1">
    <citation type="journal article" date="2011" name="Science">
        <title>The Selaginella genome identifies genetic changes associated with the evolution of vascular plants.</title>
        <authorList>
            <person name="Banks J.A."/>
            <person name="Nishiyama T."/>
            <person name="Hasebe M."/>
            <person name="Bowman J.L."/>
            <person name="Gribskov M."/>
            <person name="dePamphilis C."/>
            <person name="Albert V.A."/>
            <person name="Aono N."/>
            <person name="Aoyama T."/>
            <person name="Ambrose B.A."/>
            <person name="Ashton N.W."/>
            <person name="Axtell M.J."/>
            <person name="Barker E."/>
            <person name="Barker M.S."/>
            <person name="Bennetzen J.L."/>
            <person name="Bonawitz N.D."/>
            <person name="Chapple C."/>
            <person name="Cheng C."/>
            <person name="Correa L.G."/>
            <person name="Dacre M."/>
            <person name="DeBarry J."/>
            <person name="Dreyer I."/>
            <person name="Elias M."/>
            <person name="Engstrom E.M."/>
            <person name="Estelle M."/>
            <person name="Feng L."/>
            <person name="Finet C."/>
            <person name="Floyd S.K."/>
            <person name="Frommer W.B."/>
            <person name="Fujita T."/>
            <person name="Gramzow L."/>
            <person name="Gutensohn M."/>
            <person name="Harholt J."/>
            <person name="Hattori M."/>
            <person name="Heyl A."/>
            <person name="Hirai T."/>
            <person name="Hiwatashi Y."/>
            <person name="Ishikawa M."/>
            <person name="Iwata M."/>
            <person name="Karol K.G."/>
            <person name="Koehler B."/>
            <person name="Kolukisaoglu U."/>
            <person name="Kubo M."/>
            <person name="Kurata T."/>
            <person name="Lalonde S."/>
            <person name="Li K."/>
            <person name="Li Y."/>
            <person name="Litt A."/>
            <person name="Lyons E."/>
            <person name="Manning G."/>
            <person name="Maruyama T."/>
            <person name="Michael T.P."/>
            <person name="Mikami K."/>
            <person name="Miyazaki S."/>
            <person name="Morinaga S."/>
            <person name="Murata T."/>
            <person name="Mueller-Roeber B."/>
            <person name="Nelson D.R."/>
            <person name="Obara M."/>
            <person name="Oguri Y."/>
            <person name="Olmstead R.G."/>
            <person name="Onodera N."/>
            <person name="Petersen B.L."/>
            <person name="Pils B."/>
            <person name="Prigge M."/>
            <person name="Rensing S.A."/>
            <person name="Riano-Pachon D.M."/>
            <person name="Roberts A.W."/>
            <person name="Sato Y."/>
            <person name="Scheller H.V."/>
            <person name="Schulz B."/>
            <person name="Schulz C."/>
            <person name="Shakirov E.V."/>
            <person name="Shibagaki N."/>
            <person name="Shinohara N."/>
            <person name="Shippen D.E."/>
            <person name="Soerensen I."/>
            <person name="Sotooka R."/>
            <person name="Sugimoto N."/>
            <person name="Sugita M."/>
            <person name="Sumikawa N."/>
            <person name="Tanurdzic M."/>
            <person name="Theissen G."/>
            <person name="Ulvskov P."/>
            <person name="Wakazuki S."/>
            <person name="Weng J.K."/>
            <person name="Willats W.W."/>
            <person name="Wipf D."/>
            <person name="Wolf P.G."/>
            <person name="Yang L."/>
            <person name="Zimmer A.D."/>
            <person name="Zhu Q."/>
            <person name="Mitros T."/>
            <person name="Hellsten U."/>
            <person name="Loque D."/>
            <person name="Otillar R."/>
            <person name="Salamov A."/>
            <person name="Schmutz J."/>
            <person name="Shapiro H."/>
            <person name="Lindquist E."/>
            <person name="Lucas S."/>
            <person name="Rokhsar D."/>
            <person name="Grigoriev I.V."/>
        </authorList>
    </citation>
    <scope>NUCLEOTIDE SEQUENCE [LARGE SCALE GENOMIC DNA]</scope>
</reference>
<dbReference type="Proteomes" id="UP000001514">
    <property type="component" value="Unassembled WGS sequence"/>
</dbReference>
<dbReference type="CDD" id="cd18718">
    <property type="entry name" value="PIN_PRORP"/>
    <property type="match status" value="1"/>
</dbReference>
<dbReference type="FunCoup" id="D8QWT0">
    <property type="interactions" value="3768"/>
</dbReference>
<dbReference type="HOGENOM" id="CLU_014066_2_0_1"/>
<dbReference type="InterPro" id="IPR011990">
    <property type="entry name" value="TPR-like_helical_dom_sf"/>
</dbReference>
<dbReference type="PANTHER" id="PTHR13547:SF1">
    <property type="entry name" value="MITOCHONDRIAL RIBONUCLEASE P CATALYTIC SUBUNIT"/>
    <property type="match status" value="1"/>
</dbReference>
<organism evidence="22">
    <name type="scientific">Selaginella moellendorffii</name>
    <name type="common">Spikemoss</name>
    <dbReference type="NCBI Taxonomy" id="88036"/>
    <lineage>
        <taxon>Eukaryota</taxon>
        <taxon>Viridiplantae</taxon>
        <taxon>Streptophyta</taxon>
        <taxon>Embryophyta</taxon>
        <taxon>Tracheophyta</taxon>
        <taxon>Lycopodiopsida</taxon>
        <taxon>Selaginellales</taxon>
        <taxon>Selaginellaceae</taxon>
        <taxon>Selaginella</taxon>
    </lineage>
</organism>
<dbReference type="InParanoid" id="D8QWT0"/>
<comment type="catalytic activity">
    <reaction evidence="1">
        <text>Endonucleolytic cleavage of RNA, removing 5'-extranucleotides from tRNA precursor.</text>
        <dbReference type="EC" id="3.1.26.5"/>
    </reaction>
</comment>
<sequence length="536" mass="60599">MATESSKPENLSNVKVETFPDVCSQWDQANSARPLYLEIEKRRVEEQERRASSPSPRKKKFNLVSEVRFTLDTCSKFGDVNGALSAYSSNREAVKFDLYNYNVLLYLCSSAALGEMMDGFLRKGLEIFEQMQAENVAPNEATFTALARLSVAKRDGDLAFEIVKAMIAAKIPPKLRCYGPALYVYFKRNDPEKAFEVYNHMLVHGVQPEEAELEVLLHLSSKACLGDRVYLLLHHLRETVRDVSQSTVSVIERWFKSDFAGRVTGNSLPGDFDVRCSSLAKGGGWHGLGWLGQGRWNVGYTSLTAEGVCCRCNEQMVTIDITPEDTDVFAKCIASLAFKRESNNSFGIFKDWLDRNGPFETVVDGANVGFYNQRFNGELNFAQLETVVADVQRRSGKWPLIVLHVGRTMKGSGRSSYAQQLLRHWSNAKALYIAPAGSNDDWYWLYAAVKCKSLLVSNDEMRDHIFQLLGREFFPTWKERHQVRFHVTKHGPVFHMPPPYSIIIQETERGSWHIPVSGGDDISSPRKWLCVTRGST</sequence>
<dbReference type="Pfam" id="PF16953">
    <property type="entry name" value="PRORP"/>
    <property type="match status" value="1"/>
</dbReference>
<dbReference type="Pfam" id="PF17177">
    <property type="entry name" value="PPR_long"/>
    <property type="match status" value="1"/>
</dbReference>
<dbReference type="OMA" id="DAHMFES"/>
<name>D8QWT0_SELML</name>
<evidence type="ECO:0000256" key="10">
    <source>
        <dbReference type="ARBA" id="ARBA00022801"/>
    </source>
</evidence>
<feature type="domain" description="PROP1-like PPR" evidence="20">
    <location>
        <begin position="57"/>
        <end position="260"/>
    </location>
</feature>
<evidence type="ECO:0000313" key="21">
    <source>
        <dbReference type="EMBL" id="EFJ35288.1"/>
    </source>
</evidence>
<dbReference type="AlphaFoldDB" id="D8QWT0"/>
<evidence type="ECO:0000256" key="14">
    <source>
        <dbReference type="ARBA" id="ARBA00023128"/>
    </source>
</evidence>
<dbReference type="Gramene" id="EFJ35288">
    <property type="protein sequence ID" value="EFJ35288"/>
    <property type="gene ID" value="SELMODRAFT_80247"/>
</dbReference>
<dbReference type="GO" id="GO:0005739">
    <property type="term" value="C:mitochondrion"/>
    <property type="evidence" value="ECO:0007669"/>
    <property type="project" value="UniProtKB-SubCell"/>
</dbReference>
<evidence type="ECO:0000256" key="13">
    <source>
        <dbReference type="ARBA" id="ARBA00022946"/>
    </source>
</evidence>
<protein>
    <recommendedName>
        <fullName evidence="16">Mitochondrial ribonuclease P catalytic subunit</fullName>
        <ecNumber evidence="5">3.1.26.5</ecNumber>
    </recommendedName>
    <alternativeName>
        <fullName evidence="17">Mitochondrial ribonuclease P protein 3</fullName>
    </alternativeName>
</protein>
<dbReference type="EC" id="3.1.26.5" evidence="5"/>
<dbReference type="GO" id="GO:0001682">
    <property type="term" value="P:tRNA 5'-leader removal"/>
    <property type="evidence" value="ECO:0000318"/>
    <property type="project" value="GO_Central"/>
</dbReference>
<dbReference type="PROSITE" id="PS51375">
    <property type="entry name" value="PPR"/>
    <property type="match status" value="1"/>
</dbReference>
<dbReference type="Gene3D" id="3.40.50.11980">
    <property type="match status" value="1"/>
</dbReference>